<evidence type="ECO:0000313" key="12">
    <source>
        <dbReference type="EMBL" id="GEB86564.1"/>
    </source>
</evidence>
<dbReference type="AlphaFoldDB" id="A0A4Y3TXR8"/>
<dbReference type="OrthoDB" id="9806195at2"/>
<evidence type="ECO:0000256" key="7">
    <source>
        <dbReference type="ARBA" id="ARBA00023004"/>
    </source>
</evidence>
<dbReference type="Gene3D" id="3.10.20.30">
    <property type="match status" value="1"/>
</dbReference>
<name>A0A4Y3TXR8_9PROT</name>
<dbReference type="PANTHER" id="PTHR47354:SF6">
    <property type="entry name" value="NADH OXIDOREDUCTASE HCR"/>
    <property type="match status" value="1"/>
</dbReference>
<evidence type="ECO:0000259" key="10">
    <source>
        <dbReference type="PROSITE" id="PS51085"/>
    </source>
</evidence>
<accession>A0A4Y3TXR8</accession>
<sequence length="361" mass="40078">MTELFPAILDAPAWNSQTDEVLRCQAVIQETHDVKTFVFTAPEPRRFLFRPGQFMTLVLPIGGEEVNRCYTVSSSPSRPYALSITVKRVPGGLVSNWLHDTLRENMDVRVLGPMGDFTCDRSEARRFLFLSAGSGVTPMMSMSRYLLDTQSGADIAFVHSARGPADLIFRRELEAMELGNAGFRTSFICERDAPFEKWPGYRGRLGTENLAQITPDFLEREVYVCGPAPYMAAARALLERSGFDMRRYHEESFDFGALLEQEPEIADTTQALADTAYTVTFTKSRREIACPSGTPVLSAARAAGMRLPASCAKGMCGTCKCKLVSGEVEMEHQGGIRQREIDQGMILLCCAKPRADLVVER</sequence>
<dbReference type="GO" id="GO:0046872">
    <property type="term" value="F:metal ion binding"/>
    <property type="evidence" value="ECO:0007669"/>
    <property type="project" value="UniProtKB-KW"/>
</dbReference>
<dbReference type="Gene3D" id="3.40.50.80">
    <property type="entry name" value="Nucleotide-binding domain of ferredoxin-NADP reductase (FNR) module"/>
    <property type="match status" value="1"/>
</dbReference>
<dbReference type="GO" id="GO:0016491">
    <property type="term" value="F:oxidoreductase activity"/>
    <property type="evidence" value="ECO:0007669"/>
    <property type="project" value="UniProtKB-KW"/>
</dbReference>
<organism evidence="12 13">
    <name type="scientific">Acetobacter peroxydans</name>
    <dbReference type="NCBI Taxonomy" id="104098"/>
    <lineage>
        <taxon>Bacteria</taxon>
        <taxon>Pseudomonadati</taxon>
        <taxon>Pseudomonadota</taxon>
        <taxon>Alphaproteobacteria</taxon>
        <taxon>Acetobacterales</taxon>
        <taxon>Acetobacteraceae</taxon>
        <taxon>Acetobacter</taxon>
    </lineage>
</organism>
<keyword evidence="6" id="KW-0560">Oxidoreductase</keyword>
<keyword evidence="2" id="KW-0285">Flavoprotein</keyword>
<dbReference type="RefSeq" id="WP_141377826.1">
    <property type="nucleotide sequence ID" value="NZ_BAPL01000026.1"/>
</dbReference>
<keyword evidence="4" id="KW-0479">Metal-binding</keyword>
<keyword evidence="13" id="KW-1185">Reference proteome</keyword>
<dbReference type="PRINTS" id="PR00410">
    <property type="entry name" value="PHEHYDRXLASE"/>
</dbReference>
<dbReference type="SUPFAM" id="SSF63380">
    <property type="entry name" value="Riboflavin synthase domain-like"/>
    <property type="match status" value="1"/>
</dbReference>
<dbReference type="InterPro" id="IPR050415">
    <property type="entry name" value="MRET"/>
</dbReference>
<dbReference type="InterPro" id="IPR039261">
    <property type="entry name" value="FNR_nucleotide-bd"/>
</dbReference>
<evidence type="ECO:0000256" key="5">
    <source>
        <dbReference type="ARBA" id="ARBA00022827"/>
    </source>
</evidence>
<evidence type="ECO:0000256" key="3">
    <source>
        <dbReference type="ARBA" id="ARBA00022714"/>
    </source>
</evidence>
<dbReference type="Proteomes" id="UP000317730">
    <property type="component" value="Unassembled WGS sequence"/>
</dbReference>
<dbReference type="Pfam" id="PF00970">
    <property type="entry name" value="FAD_binding_6"/>
    <property type="match status" value="1"/>
</dbReference>
<dbReference type="InterPro" id="IPR017938">
    <property type="entry name" value="Riboflavin_synthase-like_b-brl"/>
</dbReference>
<comment type="cofactor">
    <cofactor evidence="1">
        <name>FAD</name>
        <dbReference type="ChEBI" id="CHEBI:57692"/>
    </cofactor>
</comment>
<dbReference type="CDD" id="cd00207">
    <property type="entry name" value="fer2"/>
    <property type="match status" value="1"/>
</dbReference>
<dbReference type="PROSITE" id="PS51384">
    <property type="entry name" value="FAD_FR"/>
    <property type="match status" value="1"/>
</dbReference>
<keyword evidence="3" id="KW-0001">2Fe-2S</keyword>
<evidence type="ECO:0000313" key="13">
    <source>
        <dbReference type="Proteomes" id="UP000317730"/>
    </source>
</evidence>
<dbReference type="PROSITE" id="PS00197">
    <property type="entry name" value="2FE2S_FER_1"/>
    <property type="match status" value="1"/>
</dbReference>
<evidence type="ECO:0000256" key="2">
    <source>
        <dbReference type="ARBA" id="ARBA00022630"/>
    </source>
</evidence>
<gene>
    <name evidence="12" type="ORF">APE01nite_23610</name>
</gene>
<evidence type="ECO:0000256" key="6">
    <source>
        <dbReference type="ARBA" id="ARBA00023002"/>
    </source>
</evidence>
<keyword evidence="7" id="KW-0408">Iron</keyword>
<dbReference type="Pfam" id="PF00111">
    <property type="entry name" value="Fer2"/>
    <property type="match status" value="1"/>
</dbReference>
<dbReference type="Gene3D" id="2.40.30.10">
    <property type="entry name" value="Translation factors"/>
    <property type="match status" value="1"/>
</dbReference>
<comment type="similarity">
    <text evidence="9">In the N-terminal section; belongs to the FAD-binding oxidoreductase type 6 family.</text>
</comment>
<dbReference type="InterPro" id="IPR017927">
    <property type="entry name" value="FAD-bd_FR_type"/>
</dbReference>
<evidence type="ECO:0000256" key="8">
    <source>
        <dbReference type="ARBA" id="ARBA00023014"/>
    </source>
</evidence>
<dbReference type="PROSITE" id="PS51085">
    <property type="entry name" value="2FE2S_FER_2"/>
    <property type="match status" value="1"/>
</dbReference>
<keyword evidence="5" id="KW-0274">FAD</keyword>
<dbReference type="SUPFAM" id="SSF54292">
    <property type="entry name" value="2Fe-2S ferredoxin-like"/>
    <property type="match status" value="1"/>
</dbReference>
<dbReference type="Pfam" id="PF00175">
    <property type="entry name" value="NAD_binding_1"/>
    <property type="match status" value="1"/>
</dbReference>
<keyword evidence="8" id="KW-0411">Iron-sulfur</keyword>
<evidence type="ECO:0000256" key="4">
    <source>
        <dbReference type="ARBA" id="ARBA00022723"/>
    </source>
</evidence>
<evidence type="ECO:0000256" key="9">
    <source>
        <dbReference type="ARBA" id="ARBA00061434"/>
    </source>
</evidence>
<dbReference type="InterPro" id="IPR036010">
    <property type="entry name" value="2Fe-2S_ferredoxin-like_sf"/>
</dbReference>
<proteinExistence type="inferred from homology"/>
<dbReference type="EMBL" id="BJMV01000017">
    <property type="protein sequence ID" value="GEB86564.1"/>
    <property type="molecule type" value="Genomic_DNA"/>
</dbReference>
<dbReference type="InterPro" id="IPR006058">
    <property type="entry name" value="2Fe2S_fd_BS"/>
</dbReference>
<dbReference type="InterPro" id="IPR001433">
    <property type="entry name" value="OxRdtase_FAD/NAD-bd"/>
</dbReference>
<dbReference type="InterPro" id="IPR008333">
    <property type="entry name" value="Cbr1-like_FAD-bd_dom"/>
</dbReference>
<protein>
    <submittedName>
        <fullName evidence="12">Hybrid-cluster NAD(P)-dependent oxidoreductase</fullName>
    </submittedName>
</protein>
<feature type="domain" description="FAD-binding FR-type" evidence="11">
    <location>
        <begin position="14"/>
        <end position="120"/>
    </location>
</feature>
<dbReference type="PANTHER" id="PTHR47354">
    <property type="entry name" value="NADH OXIDOREDUCTASE HCR"/>
    <property type="match status" value="1"/>
</dbReference>
<reference evidence="12 13" key="1">
    <citation type="submission" date="2019-06" db="EMBL/GenBank/DDBJ databases">
        <title>Whole genome shotgun sequence of Acetobacter peroxydans NBRC 13755.</title>
        <authorList>
            <person name="Hosoyama A."/>
            <person name="Uohara A."/>
            <person name="Ohji S."/>
            <person name="Ichikawa N."/>
        </authorList>
    </citation>
    <scope>NUCLEOTIDE SEQUENCE [LARGE SCALE GENOMIC DNA]</scope>
    <source>
        <strain evidence="12 13">NBRC 13755</strain>
    </source>
</reference>
<evidence type="ECO:0000256" key="1">
    <source>
        <dbReference type="ARBA" id="ARBA00001974"/>
    </source>
</evidence>
<feature type="domain" description="2Fe-2S ferredoxin-type" evidence="10">
    <location>
        <begin position="277"/>
        <end position="361"/>
    </location>
</feature>
<dbReference type="GO" id="GO:0051537">
    <property type="term" value="F:2 iron, 2 sulfur cluster binding"/>
    <property type="evidence" value="ECO:0007669"/>
    <property type="project" value="UniProtKB-KW"/>
</dbReference>
<dbReference type="CDD" id="cd06215">
    <property type="entry name" value="FNR_iron_sulfur_binding_1"/>
    <property type="match status" value="1"/>
</dbReference>
<evidence type="ECO:0000259" key="11">
    <source>
        <dbReference type="PROSITE" id="PS51384"/>
    </source>
</evidence>
<dbReference type="InterPro" id="IPR012675">
    <property type="entry name" value="Beta-grasp_dom_sf"/>
</dbReference>
<dbReference type="InterPro" id="IPR001041">
    <property type="entry name" value="2Fe-2S_ferredoxin-type"/>
</dbReference>
<comment type="caution">
    <text evidence="12">The sequence shown here is derived from an EMBL/GenBank/DDBJ whole genome shotgun (WGS) entry which is preliminary data.</text>
</comment>
<dbReference type="SUPFAM" id="SSF52343">
    <property type="entry name" value="Ferredoxin reductase-like, C-terminal NADP-linked domain"/>
    <property type="match status" value="1"/>
</dbReference>